<proteinExistence type="predicted"/>
<dbReference type="EMBL" id="BAABDI010000026">
    <property type="protein sequence ID" value="GAA3984690.1"/>
    <property type="molecule type" value="Genomic_DNA"/>
</dbReference>
<feature type="coiled-coil region" evidence="2">
    <location>
        <begin position="15"/>
        <end position="49"/>
    </location>
</feature>
<dbReference type="Pfam" id="PF01025">
    <property type="entry name" value="GrpE"/>
    <property type="match status" value="1"/>
</dbReference>
<name>A0ABP7QMF3_9BACT</name>
<evidence type="ECO:0000256" key="2">
    <source>
        <dbReference type="SAM" id="Coils"/>
    </source>
</evidence>
<keyword evidence="2" id="KW-0175">Coiled coil</keyword>
<evidence type="ECO:0000313" key="3">
    <source>
        <dbReference type="EMBL" id="GAA3984690.1"/>
    </source>
</evidence>
<dbReference type="InterPro" id="IPR000740">
    <property type="entry name" value="GrpE"/>
</dbReference>
<dbReference type="SUPFAM" id="SSF51064">
    <property type="entry name" value="Head domain of nucleotide exchange factor GrpE"/>
    <property type="match status" value="1"/>
</dbReference>
<dbReference type="Proteomes" id="UP001501556">
    <property type="component" value="Unassembled WGS sequence"/>
</dbReference>
<accession>A0ABP7QMF3</accession>
<dbReference type="RefSeq" id="WP_345125931.1">
    <property type="nucleotide sequence ID" value="NZ_BAABDI010000026.1"/>
</dbReference>
<dbReference type="InterPro" id="IPR009012">
    <property type="entry name" value="GrpE_head"/>
</dbReference>
<reference evidence="4" key="1">
    <citation type="journal article" date="2019" name="Int. J. Syst. Evol. Microbiol.">
        <title>The Global Catalogue of Microorganisms (GCM) 10K type strain sequencing project: providing services to taxonomists for standard genome sequencing and annotation.</title>
        <authorList>
            <consortium name="The Broad Institute Genomics Platform"/>
            <consortium name="The Broad Institute Genome Sequencing Center for Infectious Disease"/>
            <person name="Wu L."/>
            <person name="Ma J."/>
        </authorList>
    </citation>
    <scope>NUCLEOTIDE SEQUENCE [LARGE SCALE GENOMIC DNA]</scope>
    <source>
        <strain evidence="4">JCM 17217</strain>
    </source>
</reference>
<sequence>MPTHPSDSVEMQAGYADLQQHIVEYLSQAHDLRRQLADKEQERQDQLREFLLGQIELLDAFERKEANLREKYEDGLEALKIINSYGTIQKRVLQQLSRHGVSRITFPENRLIIGLSKVVETEPDASKPNDTIISVINHGYVRGNMVLREAELIVVKN</sequence>
<evidence type="ECO:0000313" key="4">
    <source>
        <dbReference type="Proteomes" id="UP001501556"/>
    </source>
</evidence>
<keyword evidence="1" id="KW-0143">Chaperone</keyword>
<protein>
    <recommendedName>
        <fullName evidence="5">Nucleotide exchange factor GrpE</fullName>
    </recommendedName>
</protein>
<comment type="caution">
    <text evidence="3">The sequence shown here is derived from an EMBL/GenBank/DDBJ whole genome shotgun (WGS) entry which is preliminary data.</text>
</comment>
<gene>
    <name evidence="3" type="ORF">GCM10022407_32110</name>
</gene>
<evidence type="ECO:0000256" key="1">
    <source>
        <dbReference type="ARBA" id="ARBA00023186"/>
    </source>
</evidence>
<dbReference type="Gene3D" id="2.30.22.10">
    <property type="entry name" value="Head domain of nucleotide exchange factor GrpE"/>
    <property type="match status" value="1"/>
</dbReference>
<keyword evidence="4" id="KW-1185">Reference proteome</keyword>
<evidence type="ECO:0008006" key="5">
    <source>
        <dbReference type="Google" id="ProtNLM"/>
    </source>
</evidence>
<organism evidence="3 4">
    <name type="scientific">Hymenobacter antarcticus</name>
    <dbReference type="NCBI Taxonomy" id="486270"/>
    <lineage>
        <taxon>Bacteria</taxon>
        <taxon>Pseudomonadati</taxon>
        <taxon>Bacteroidota</taxon>
        <taxon>Cytophagia</taxon>
        <taxon>Cytophagales</taxon>
        <taxon>Hymenobacteraceae</taxon>
        <taxon>Hymenobacter</taxon>
    </lineage>
</organism>